<gene>
    <name evidence="1" type="ORF">L227DRAFT_570890</name>
</gene>
<dbReference type="Proteomes" id="UP000313359">
    <property type="component" value="Unassembled WGS sequence"/>
</dbReference>
<evidence type="ECO:0000313" key="1">
    <source>
        <dbReference type="EMBL" id="RPD65601.1"/>
    </source>
</evidence>
<dbReference type="AlphaFoldDB" id="A0A5C2SQ32"/>
<proteinExistence type="predicted"/>
<reference evidence="1" key="1">
    <citation type="journal article" date="2018" name="Genome Biol. Evol.">
        <title>Genomics and development of Lentinus tigrinus, a white-rot wood-decaying mushroom with dimorphic fruiting bodies.</title>
        <authorList>
            <person name="Wu B."/>
            <person name="Xu Z."/>
            <person name="Knudson A."/>
            <person name="Carlson A."/>
            <person name="Chen N."/>
            <person name="Kovaka S."/>
            <person name="LaButti K."/>
            <person name="Lipzen A."/>
            <person name="Pennachio C."/>
            <person name="Riley R."/>
            <person name="Schakwitz W."/>
            <person name="Umezawa K."/>
            <person name="Ohm R.A."/>
            <person name="Grigoriev I.V."/>
            <person name="Nagy L.G."/>
            <person name="Gibbons J."/>
            <person name="Hibbett D."/>
        </authorList>
    </citation>
    <scope>NUCLEOTIDE SEQUENCE [LARGE SCALE GENOMIC DNA]</scope>
    <source>
        <strain evidence="1">ALCF2SS1-6</strain>
    </source>
</reference>
<organism evidence="1 2">
    <name type="scientific">Lentinus tigrinus ALCF2SS1-6</name>
    <dbReference type="NCBI Taxonomy" id="1328759"/>
    <lineage>
        <taxon>Eukaryota</taxon>
        <taxon>Fungi</taxon>
        <taxon>Dikarya</taxon>
        <taxon>Basidiomycota</taxon>
        <taxon>Agaricomycotina</taxon>
        <taxon>Agaricomycetes</taxon>
        <taxon>Polyporales</taxon>
        <taxon>Polyporaceae</taxon>
        <taxon>Lentinus</taxon>
    </lineage>
</organism>
<sequence length="65" mass="7567">MHLRQVRCPTEDIKGLSYIQYAPSQGHANYAFFHTSRYSKKPHPGVPTDSRMSWIESTRYHMTAP</sequence>
<evidence type="ECO:0000313" key="2">
    <source>
        <dbReference type="Proteomes" id="UP000313359"/>
    </source>
</evidence>
<protein>
    <submittedName>
        <fullName evidence="1">Uncharacterized protein</fullName>
    </submittedName>
</protein>
<name>A0A5C2SQ32_9APHY</name>
<keyword evidence="2" id="KW-1185">Reference proteome</keyword>
<dbReference type="EMBL" id="ML122252">
    <property type="protein sequence ID" value="RPD65601.1"/>
    <property type="molecule type" value="Genomic_DNA"/>
</dbReference>
<accession>A0A5C2SQ32</accession>